<keyword evidence="1" id="KW-0808">Transferase</keyword>
<organism evidence="1 2">
    <name type="scientific">Microlunatus spumicola</name>
    <dbReference type="NCBI Taxonomy" id="81499"/>
    <lineage>
        <taxon>Bacteria</taxon>
        <taxon>Bacillati</taxon>
        <taxon>Actinomycetota</taxon>
        <taxon>Actinomycetes</taxon>
        <taxon>Propionibacteriales</taxon>
        <taxon>Propionibacteriaceae</taxon>
        <taxon>Microlunatus</taxon>
    </lineage>
</organism>
<dbReference type="EMBL" id="BAAAYR010000001">
    <property type="protein sequence ID" value="GAA3562391.1"/>
    <property type="molecule type" value="Genomic_DNA"/>
</dbReference>
<dbReference type="InterPro" id="IPR027417">
    <property type="entry name" value="P-loop_NTPase"/>
</dbReference>
<dbReference type="GO" id="GO:0016301">
    <property type="term" value="F:kinase activity"/>
    <property type="evidence" value="ECO:0007669"/>
    <property type="project" value="UniProtKB-KW"/>
</dbReference>
<gene>
    <name evidence="1" type="ORF">GCM10022197_17520</name>
</gene>
<dbReference type="SUPFAM" id="SSF52540">
    <property type="entry name" value="P-loop containing nucleoside triphosphate hydrolases"/>
    <property type="match status" value="1"/>
</dbReference>
<accession>A0ABP6X7U7</accession>
<name>A0ABP6X7U7_9ACTN</name>
<comment type="caution">
    <text evidence="1">The sequence shown here is derived from an EMBL/GenBank/DDBJ whole genome shotgun (WGS) entry which is preliminary data.</text>
</comment>
<sequence length="171" mass="18565">MGRRNYLVEGLSGTGKTSVAEELQRRGHHVVHGDRELAYRGDPATGEPVSTGGHEHHLWDVARVRALAADRTRPATFFCGGSRNFPAFLDLFDEVFVLQVDLATLNRRLDARPDEEWGGGPTERALIEQFHASGADVPDGVPVDATAPLARVVDAILARCDLLPDPPAAPR</sequence>
<evidence type="ECO:0000313" key="2">
    <source>
        <dbReference type="Proteomes" id="UP001500767"/>
    </source>
</evidence>
<dbReference type="Proteomes" id="UP001500767">
    <property type="component" value="Unassembled WGS sequence"/>
</dbReference>
<dbReference type="Gene3D" id="3.40.50.300">
    <property type="entry name" value="P-loop containing nucleotide triphosphate hydrolases"/>
    <property type="match status" value="1"/>
</dbReference>
<protein>
    <submittedName>
        <fullName evidence="1">Nucleoside kinase</fullName>
    </submittedName>
</protein>
<dbReference type="RefSeq" id="WP_204911340.1">
    <property type="nucleotide sequence ID" value="NZ_BAAAYR010000001.1"/>
</dbReference>
<evidence type="ECO:0000313" key="1">
    <source>
        <dbReference type="EMBL" id="GAA3562391.1"/>
    </source>
</evidence>
<keyword evidence="2" id="KW-1185">Reference proteome</keyword>
<proteinExistence type="predicted"/>
<keyword evidence="1" id="KW-0418">Kinase</keyword>
<reference evidence="2" key="1">
    <citation type="journal article" date="2019" name="Int. J. Syst. Evol. Microbiol.">
        <title>The Global Catalogue of Microorganisms (GCM) 10K type strain sequencing project: providing services to taxonomists for standard genome sequencing and annotation.</title>
        <authorList>
            <consortium name="The Broad Institute Genomics Platform"/>
            <consortium name="The Broad Institute Genome Sequencing Center for Infectious Disease"/>
            <person name="Wu L."/>
            <person name="Ma J."/>
        </authorList>
    </citation>
    <scope>NUCLEOTIDE SEQUENCE [LARGE SCALE GENOMIC DNA]</scope>
    <source>
        <strain evidence="2">JCM 16540</strain>
    </source>
</reference>